<dbReference type="Gene3D" id="3.40.50.300">
    <property type="entry name" value="P-loop containing nucleotide triphosphate hydrolases"/>
    <property type="match status" value="2"/>
</dbReference>
<dbReference type="GO" id="GO:0009380">
    <property type="term" value="C:excinuclease repair complex"/>
    <property type="evidence" value="ECO:0007669"/>
    <property type="project" value="InterPro"/>
</dbReference>
<dbReference type="Gene3D" id="1.10.8.280">
    <property type="entry name" value="ABC transporter ATPase domain-like"/>
    <property type="match status" value="1"/>
</dbReference>
<comment type="function">
    <text evidence="17">The UvrABC repair system catalyzes the recognition and processing of DNA lesions. UvrA is an ATPase and a DNA-binding protein. A damage recognition complex composed of 2 UvrA and 2 UvrB subunits scans DNA for abnormalities. When the presence of a lesion has been verified by UvrB, the UvrA molecules dissociate.</text>
</comment>
<keyword evidence="11 17" id="KW-0267">Excision nuclease</keyword>
<evidence type="ECO:0000313" key="20">
    <source>
        <dbReference type="Proteomes" id="UP000030364"/>
    </source>
</evidence>
<dbReference type="GO" id="GO:0016887">
    <property type="term" value="F:ATP hydrolysis activity"/>
    <property type="evidence" value="ECO:0007669"/>
    <property type="project" value="InterPro"/>
</dbReference>
<evidence type="ECO:0000256" key="6">
    <source>
        <dbReference type="ARBA" id="ARBA00022763"/>
    </source>
</evidence>
<evidence type="ECO:0000256" key="17">
    <source>
        <dbReference type="HAMAP-Rule" id="MF_00205"/>
    </source>
</evidence>
<dbReference type="GO" id="GO:0006289">
    <property type="term" value="P:nucleotide-excision repair"/>
    <property type="evidence" value="ECO:0007669"/>
    <property type="project" value="UniProtKB-UniRule"/>
</dbReference>
<comment type="subunit">
    <text evidence="17">Forms a heterotetramer with UvrB during the search for lesions.</text>
</comment>
<keyword evidence="13 17" id="KW-0234">DNA repair</keyword>
<evidence type="ECO:0000256" key="8">
    <source>
        <dbReference type="ARBA" id="ARBA00022771"/>
    </source>
</evidence>
<proteinExistence type="inferred from homology"/>
<dbReference type="RefSeq" id="WP_038060551.1">
    <property type="nucleotide sequence ID" value="NZ_JPSL02000039.1"/>
</dbReference>
<gene>
    <name evidence="17" type="primary">uvrA</name>
    <name evidence="19" type="ORF">THFILI_06070</name>
</gene>
<feature type="zinc finger region" description="C4-type" evidence="17">
    <location>
        <begin position="252"/>
        <end position="279"/>
    </location>
</feature>
<dbReference type="PROSITE" id="PS50893">
    <property type="entry name" value="ABC_TRANSPORTER_2"/>
    <property type="match status" value="2"/>
</dbReference>
<dbReference type="InterPro" id="IPR041102">
    <property type="entry name" value="UvrA_inter"/>
</dbReference>
<evidence type="ECO:0000256" key="1">
    <source>
        <dbReference type="ARBA" id="ARBA00004496"/>
    </source>
</evidence>
<dbReference type="EMBL" id="JPSL02000039">
    <property type="protein sequence ID" value="KGQ23036.1"/>
    <property type="molecule type" value="Genomic_DNA"/>
</dbReference>
<reference evidence="19 20" key="1">
    <citation type="journal article" date="2015" name="Genome Announc.">
        <title>Draft Genome Sequence of the Thermophile Thermus filiformis ATCC 43280, Producer of Carotenoid-(Di)glucoside-Branched Fatty Acid (Di)esters and Source of Hyperthermostable Enzymes of Biotechnological Interest.</title>
        <authorList>
            <person name="Mandelli F."/>
            <person name="Oliveira Ramires B."/>
            <person name="Couger M.B."/>
            <person name="Paixao D.A."/>
            <person name="Camilo C.M."/>
            <person name="Polikarpov I."/>
            <person name="Prade R."/>
            <person name="Riano-Pachon D.M."/>
            <person name="Squina F.M."/>
        </authorList>
    </citation>
    <scope>NUCLEOTIDE SEQUENCE [LARGE SCALE GENOMIC DNA]</scope>
    <source>
        <strain evidence="19 20">ATCC 43280</strain>
    </source>
</reference>
<dbReference type="InterPro" id="IPR003439">
    <property type="entry name" value="ABC_transporter-like_ATP-bd"/>
</dbReference>
<dbReference type="FunFam" id="1.20.1580.10:FF:000002">
    <property type="entry name" value="UvrABC system protein A"/>
    <property type="match status" value="1"/>
</dbReference>
<keyword evidence="8 17" id="KW-0863">Zinc-finger</keyword>
<dbReference type="CDD" id="cd03270">
    <property type="entry name" value="ABC_UvrA_I"/>
    <property type="match status" value="2"/>
</dbReference>
<evidence type="ECO:0000256" key="7">
    <source>
        <dbReference type="ARBA" id="ARBA00022769"/>
    </source>
</evidence>
<dbReference type="InterPro" id="IPR013815">
    <property type="entry name" value="ATP_grasp_subdomain_1"/>
</dbReference>
<dbReference type="PATRIC" id="fig|276.5.peg.111"/>
<feature type="binding site" evidence="17">
    <location>
        <begin position="642"/>
        <end position="649"/>
    </location>
    <ligand>
        <name>ATP</name>
        <dbReference type="ChEBI" id="CHEBI:30616"/>
    </ligand>
</feature>
<dbReference type="Gene3D" id="3.30.1490.20">
    <property type="entry name" value="ATP-grasp fold, A domain"/>
    <property type="match status" value="1"/>
</dbReference>
<dbReference type="GO" id="GO:0008270">
    <property type="term" value="F:zinc ion binding"/>
    <property type="evidence" value="ECO:0007669"/>
    <property type="project" value="UniProtKB-UniRule"/>
</dbReference>
<keyword evidence="10 17" id="KW-0067">ATP-binding</keyword>
<evidence type="ECO:0000256" key="10">
    <source>
        <dbReference type="ARBA" id="ARBA00022840"/>
    </source>
</evidence>
<evidence type="ECO:0000256" key="5">
    <source>
        <dbReference type="ARBA" id="ARBA00022741"/>
    </source>
</evidence>
<dbReference type="NCBIfam" id="NF001503">
    <property type="entry name" value="PRK00349.1"/>
    <property type="match status" value="1"/>
</dbReference>
<dbReference type="OrthoDB" id="9809851at2"/>
<dbReference type="AlphaFoldDB" id="A0A0A2WS84"/>
<dbReference type="Gene3D" id="1.20.1580.10">
    <property type="entry name" value="ABC transporter ATPase like domain"/>
    <property type="match status" value="2"/>
</dbReference>
<dbReference type="Pfam" id="PF17755">
    <property type="entry name" value="UvrA_DNA-bind"/>
    <property type="match status" value="1"/>
</dbReference>
<dbReference type="Proteomes" id="UP000030364">
    <property type="component" value="Unassembled WGS sequence"/>
</dbReference>
<evidence type="ECO:0000256" key="14">
    <source>
        <dbReference type="ARBA" id="ARBA00038000"/>
    </source>
</evidence>
<evidence type="ECO:0000256" key="3">
    <source>
        <dbReference type="ARBA" id="ARBA00022723"/>
    </source>
</evidence>
<dbReference type="CDD" id="cd03271">
    <property type="entry name" value="ABC_UvrA_II"/>
    <property type="match status" value="1"/>
</dbReference>
<dbReference type="HAMAP" id="MF_00205">
    <property type="entry name" value="UvrA"/>
    <property type="match status" value="1"/>
</dbReference>
<feature type="zinc finger region" description="C4-type" evidence="17">
    <location>
        <begin position="741"/>
        <end position="767"/>
    </location>
</feature>
<accession>A0A0A2WS84</accession>
<name>A0A0A2WS84_THEFI</name>
<dbReference type="InterPro" id="IPR041552">
    <property type="entry name" value="UvrA_DNA-bd"/>
</dbReference>
<dbReference type="GO" id="GO:0005737">
    <property type="term" value="C:cytoplasm"/>
    <property type="evidence" value="ECO:0007669"/>
    <property type="project" value="UniProtKB-SubCell"/>
</dbReference>
<dbReference type="PANTHER" id="PTHR43152:SF3">
    <property type="entry name" value="UVRABC SYSTEM PROTEIN A"/>
    <property type="match status" value="1"/>
</dbReference>
<evidence type="ECO:0000313" key="19">
    <source>
        <dbReference type="EMBL" id="KGQ23036.1"/>
    </source>
</evidence>
<keyword evidence="6 17" id="KW-0227">DNA damage</keyword>
<evidence type="ECO:0000256" key="13">
    <source>
        <dbReference type="ARBA" id="ARBA00023204"/>
    </source>
</evidence>
<comment type="similarity">
    <text evidence="14 17">Belongs to the ABC transporter superfamily. UvrA family.</text>
</comment>
<dbReference type="GO" id="GO:0009381">
    <property type="term" value="F:excinuclease ABC activity"/>
    <property type="evidence" value="ECO:0007669"/>
    <property type="project" value="UniProtKB-UniRule"/>
</dbReference>
<dbReference type="InterPro" id="IPR003593">
    <property type="entry name" value="AAA+_ATPase"/>
</dbReference>
<dbReference type="PANTHER" id="PTHR43152">
    <property type="entry name" value="UVRABC SYSTEM PROTEIN A"/>
    <property type="match status" value="1"/>
</dbReference>
<dbReference type="GO" id="GO:0009432">
    <property type="term" value="P:SOS response"/>
    <property type="evidence" value="ECO:0007669"/>
    <property type="project" value="UniProtKB-UniRule"/>
</dbReference>
<feature type="binding site" evidence="17">
    <location>
        <begin position="31"/>
        <end position="38"/>
    </location>
    <ligand>
        <name>ATP</name>
        <dbReference type="ChEBI" id="CHEBI:30616"/>
    </ligand>
</feature>
<sequence length="947" mass="104892">MDRIIVRGAREHNLKNVTVELPRGKFIVITGVSGSGKSTLAFDTIYAEGQRRYVESLSSYARQFLGVMDKPEVESIEGLSPAISIDQKTTSHNPRSTVGTVTEIHDYLRLLFARAGTAYCPECGRPIEKQSATEITDRLLKRSGQRAILLAPLVRGRKGEYRKLFQQLMKEGYARVRIDGVIYPLEEAQSLRLEKYEKHDIDLVIDRVVLKEEERPRIAEAVELALLRGEGLLRVFYPDSGEEELYSEKFACPEHGSVLEELEPRVFSFNAPYGACPACSGLGFRQEFDPALIVNPELSLAEGAILPWARGRDTGRSYLWDRLRALAEHLGFDLKTPWKDLPQEAKEAVLYGLPEPFEVVLKRGGKETLRFQVHYEGVIPWLTKRYQESESESVREALEEYMALRPCPACGGTRYKKEVLSVKVAGKNIAEVSAMPVREALAFFREVEESLPPFQAQIARPILREITERLGFLVDVGLDYLTLDRSANTLSGGEAQRIRLATQVGSGLTGVLYVLDEPSIGLHPRDNQRLIRTLKRLRDLGNTLLVVEHDEETMRAADWIVDMGPGAGIHGGEVVAQGTLEDILKSEKSLTGAYLRGEKRIEVPPTRRKGNGKWLVLKGAREHNLKGVTLRIPLGRFVAVTGPSGSGKSTLVHDILYAALAQRLMRAKTTPGAYEALEGVEHLDKVIEIDQSPIGRTPRSNPATYTGIFDEIRDLFAKTPEARKRGYGPGRFSFNVKGGRCEACQGDGTVKIEMLFLPDLYVPCEVCKGKRYNKETLEVKLRGKSIADVLDMTVEEALDFFQNVPTIARKLQLMLDVGLGYMKLGQPSPTLSGGEAQRIKLATELGRKATGRTLYILDEPTTGLHFEDVAKLLSVLHRLVDAGNTVVVIEHNLDVVKTADWVIDLGPEGGDRGGEIVAEGTPEEVARTGSPTGVFLARILGPLVAAD</sequence>
<evidence type="ECO:0000256" key="9">
    <source>
        <dbReference type="ARBA" id="ARBA00022833"/>
    </source>
</evidence>
<dbReference type="NCBIfam" id="TIGR00630">
    <property type="entry name" value="uvra"/>
    <property type="match status" value="1"/>
</dbReference>
<dbReference type="Pfam" id="PF17760">
    <property type="entry name" value="UvrA_inter"/>
    <property type="match status" value="1"/>
</dbReference>
<dbReference type="InterPro" id="IPR004602">
    <property type="entry name" value="UvrA"/>
</dbReference>
<keyword evidence="2 17" id="KW-0963">Cytoplasm</keyword>
<keyword evidence="5 17" id="KW-0547">Nucleotide-binding</keyword>
<comment type="caution">
    <text evidence="19">The sequence shown here is derived from an EMBL/GenBank/DDBJ whole genome shotgun (WGS) entry which is preliminary data.</text>
</comment>
<keyword evidence="9 17" id="KW-0862">Zinc</keyword>
<evidence type="ECO:0000256" key="16">
    <source>
        <dbReference type="ARBA" id="ARBA00042156"/>
    </source>
</evidence>
<evidence type="ECO:0000259" key="18">
    <source>
        <dbReference type="PROSITE" id="PS50893"/>
    </source>
</evidence>
<keyword evidence="7 17" id="KW-0228">DNA excision</keyword>
<dbReference type="GO" id="GO:0003677">
    <property type="term" value="F:DNA binding"/>
    <property type="evidence" value="ECO:0007669"/>
    <property type="project" value="UniProtKB-UniRule"/>
</dbReference>
<protein>
    <recommendedName>
        <fullName evidence="15 17">UvrABC system protein A</fullName>
        <shortName evidence="17">UvrA protein</shortName>
    </recommendedName>
    <alternativeName>
        <fullName evidence="16 17">Excinuclease ABC subunit A</fullName>
    </alternativeName>
</protein>
<dbReference type="SUPFAM" id="SSF52540">
    <property type="entry name" value="P-loop containing nucleoside triphosphate hydrolases"/>
    <property type="match status" value="2"/>
</dbReference>
<evidence type="ECO:0000256" key="11">
    <source>
        <dbReference type="ARBA" id="ARBA00022881"/>
    </source>
</evidence>
<comment type="subcellular location">
    <subcellularLocation>
        <location evidence="1 17">Cytoplasm</location>
    </subcellularLocation>
</comment>
<evidence type="ECO:0000256" key="12">
    <source>
        <dbReference type="ARBA" id="ARBA00023125"/>
    </source>
</evidence>
<keyword evidence="4 17" id="KW-0677">Repeat</keyword>
<dbReference type="InterPro" id="IPR027417">
    <property type="entry name" value="P-loop_NTPase"/>
</dbReference>
<dbReference type="PROSITE" id="PS00211">
    <property type="entry name" value="ABC_TRANSPORTER_1"/>
    <property type="match status" value="2"/>
</dbReference>
<keyword evidence="12 17" id="KW-0238">DNA-binding</keyword>
<dbReference type="STRING" id="276.THFILI_06070"/>
<keyword evidence="3 17" id="KW-0479">Metal-binding</keyword>
<dbReference type="InterPro" id="IPR017871">
    <property type="entry name" value="ABC_transporter-like_CS"/>
</dbReference>
<evidence type="ECO:0000256" key="15">
    <source>
        <dbReference type="ARBA" id="ARBA00039316"/>
    </source>
</evidence>
<dbReference type="SMART" id="SM00382">
    <property type="entry name" value="AAA"/>
    <property type="match status" value="2"/>
</dbReference>
<evidence type="ECO:0000256" key="2">
    <source>
        <dbReference type="ARBA" id="ARBA00022490"/>
    </source>
</evidence>
<organism evidence="19 20">
    <name type="scientific">Thermus filiformis</name>
    <dbReference type="NCBI Taxonomy" id="276"/>
    <lineage>
        <taxon>Bacteria</taxon>
        <taxon>Thermotogati</taxon>
        <taxon>Deinococcota</taxon>
        <taxon>Deinococci</taxon>
        <taxon>Thermales</taxon>
        <taxon>Thermaceae</taxon>
        <taxon>Thermus</taxon>
    </lineage>
</organism>
<dbReference type="GO" id="GO:0005524">
    <property type="term" value="F:ATP binding"/>
    <property type="evidence" value="ECO:0007669"/>
    <property type="project" value="UniProtKB-UniRule"/>
</dbReference>
<keyword evidence="20" id="KW-1185">Reference proteome</keyword>
<keyword evidence="17" id="KW-0742">SOS response</keyword>
<evidence type="ECO:0000256" key="4">
    <source>
        <dbReference type="ARBA" id="ARBA00022737"/>
    </source>
</evidence>
<feature type="domain" description="ABC transporter" evidence="18">
    <location>
        <begin position="601"/>
        <end position="938"/>
    </location>
</feature>
<feature type="domain" description="ABC transporter" evidence="18">
    <location>
        <begin position="277"/>
        <end position="596"/>
    </location>
</feature>